<name>A7I461_CAMHC</name>
<dbReference type="GO" id="GO:0019365">
    <property type="term" value="P:pyridine nucleotide salvage"/>
    <property type="evidence" value="ECO:0007669"/>
    <property type="project" value="InterPro"/>
</dbReference>
<evidence type="ECO:0000313" key="3">
    <source>
        <dbReference type="Proteomes" id="UP000002407"/>
    </source>
</evidence>
<dbReference type="Pfam" id="PF00857">
    <property type="entry name" value="Isochorismatase"/>
    <property type="match status" value="1"/>
</dbReference>
<dbReference type="InterPro" id="IPR036380">
    <property type="entry name" value="Isochorismatase-like_sf"/>
</dbReference>
<dbReference type="InterPro" id="IPR044717">
    <property type="entry name" value="NIC1"/>
</dbReference>
<dbReference type="AlphaFoldDB" id="A7I461"/>
<dbReference type="STRING" id="360107.CHAB381_1792"/>
<gene>
    <name evidence="2" type="ordered locus">CHAB381_1792</name>
</gene>
<dbReference type="Proteomes" id="UP000002407">
    <property type="component" value="Chromosome"/>
</dbReference>
<dbReference type="EMBL" id="CP000776">
    <property type="protein sequence ID" value="ABS51303.1"/>
    <property type="molecule type" value="Genomic_DNA"/>
</dbReference>
<dbReference type="PANTHER" id="PTHR47297">
    <property type="match status" value="1"/>
</dbReference>
<dbReference type="RefSeq" id="WP_012109609.1">
    <property type="nucleotide sequence ID" value="NC_009714.1"/>
</dbReference>
<proteinExistence type="predicted"/>
<dbReference type="PANTHER" id="PTHR47297:SF2">
    <property type="entry name" value="OS02G0606800 PROTEIN"/>
    <property type="match status" value="1"/>
</dbReference>
<organism evidence="2 3">
    <name type="scientific">Campylobacter hominis (strain ATCC BAA-381 / DSM 21671 / CCUG 45161 / LMG 19568 / NCTC 13146 / CH001A)</name>
    <dbReference type="NCBI Taxonomy" id="360107"/>
    <lineage>
        <taxon>Bacteria</taxon>
        <taxon>Pseudomonadati</taxon>
        <taxon>Campylobacterota</taxon>
        <taxon>Epsilonproteobacteria</taxon>
        <taxon>Campylobacterales</taxon>
        <taxon>Campylobacteraceae</taxon>
        <taxon>Campylobacter</taxon>
    </lineage>
</organism>
<dbReference type="InterPro" id="IPR000868">
    <property type="entry name" value="Isochorismatase-like_dom"/>
</dbReference>
<dbReference type="GO" id="GO:0008936">
    <property type="term" value="F:nicotinamidase activity"/>
    <property type="evidence" value="ECO:0007669"/>
    <property type="project" value="InterPro"/>
</dbReference>
<feature type="domain" description="Isochorismatase-like" evidence="1">
    <location>
        <begin position="4"/>
        <end position="156"/>
    </location>
</feature>
<accession>A7I461</accession>
<dbReference type="HOGENOM" id="CLU_068979_9_0_7"/>
<keyword evidence="3" id="KW-1185">Reference proteome</keyword>
<evidence type="ECO:0000313" key="2">
    <source>
        <dbReference type="EMBL" id="ABS51303.1"/>
    </source>
</evidence>
<evidence type="ECO:0000259" key="1">
    <source>
        <dbReference type="Pfam" id="PF00857"/>
    </source>
</evidence>
<protein>
    <submittedName>
        <fullName evidence="2">Isochorismatase family protein</fullName>
    </submittedName>
</protein>
<dbReference type="KEGG" id="cha:CHAB381_1792"/>
<reference evidence="3" key="1">
    <citation type="submission" date="2007-07" db="EMBL/GenBank/DDBJ databases">
        <title>Complete genome sequence of Campylobacter hominis ATCC BAA-381, a commensal isolated from the human gastrointestinal tract.</title>
        <authorList>
            <person name="Fouts D.E."/>
            <person name="Mongodin E.F."/>
            <person name="Puiu D."/>
            <person name="Sebastian Y."/>
            <person name="Miller W.G."/>
            <person name="Mandrell R.E."/>
            <person name="Nelson K.E."/>
        </authorList>
    </citation>
    <scope>NUCLEOTIDE SEQUENCE [LARGE SCALE GENOMIC DNA]</scope>
    <source>
        <strain evidence="3">ATCC BAA-381 / LMG 19568 / NCTC 13146 / CH001A</strain>
    </source>
</reference>
<dbReference type="OrthoDB" id="9791276at2"/>
<sequence>MKSLVFVIDMVNGFVDSGAMSDSKIATITPNIKEQIEHANGVHFICDNHDKDDLEMKVYPPHCLVNTEECKVVNTLREFADFKNTTFKKSTNGFFNLDKKLLENYDEFVITGCCTDICVLQFALSLRAYLNEKNMDKDVIVPKSCVETFDAPNHERTYYNEIAFNLMRNAGIAVI</sequence>
<dbReference type="SUPFAM" id="SSF52499">
    <property type="entry name" value="Isochorismatase-like hydrolases"/>
    <property type="match status" value="1"/>
</dbReference>
<dbReference type="CDD" id="cd00431">
    <property type="entry name" value="cysteine_hydrolases"/>
    <property type="match status" value="1"/>
</dbReference>
<dbReference type="eggNOG" id="COG1335">
    <property type="taxonomic scope" value="Bacteria"/>
</dbReference>
<dbReference type="Gene3D" id="3.40.50.850">
    <property type="entry name" value="Isochorismatase-like"/>
    <property type="match status" value="1"/>
</dbReference>